<proteinExistence type="inferred from homology"/>
<dbReference type="EMBL" id="NGJX01000010">
    <property type="protein sequence ID" value="RSU00940.1"/>
    <property type="molecule type" value="Genomic_DNA"/>
</dbReference>
<dbReference type="PANTHER" id="PTHR35527">
    <property type="entry name" value="CHOLOYLGLYCINE HYDROLASE"/>
    <property type="match status" value="1"/>
</dbReference>
<name>A0A369ASZ9_9ENTE</name>
<comment type="caution">
    <text evidence="4">The sequence shown here is derived from an EMBL/GenBank/DDBJ whole genome shotgun (WGS) entry which is preliminary data.</text>
</comment>
<evidence type="ECO:0000313" key="4">
    <source>
        <dbReference type="EMBL" id="RSU00940.1"/>
    </source>
</evidence>
<dbReference type="InterPro" id="IPR052193">
    <property type="entry name" value="Peptidase_C59"/>
</dbReference>
<comment type="similarity">
    <text evidence="1">Belongs to the peptidase C59 family.</text>
</comment>
<dbReference type="Pfam" id="PF02275">
    <property type="entry name" value="CBAH"/>
    <property type="match status" value="1"/>
</dbReference>
<keyword evidence="2" id="KW-0378">Hydrolase</keyword>
<dbReference type="OrthoDB" id="9794717at2"/>
<dbReference type="InterPro" id="IPR029132">
    <property type="entry name" value="CBAH/NAAA_C"/>
</dbReference>
<evidence type="ECO:0000313" key="5">
    <source>
        <dbReference type="Proteomes" id="UP000288197"/>
    </source>
</evidence>
<keyword evidence="5" id="KW-1185">Reference proteome</keyword>
<gene>
    <name evidence="4" type="ORF">CBF32_10045</name>
</gene>
<accession>A0A369ASZ9</accession>
<dbReference type="SUPFAM" id="SSF56235">
    <property type="entry name" value="N-terminal nucleophile aminohydrolases (Ntn hydrolases)"/>
    <property type="match status" value="1"/>
</dbReference>
<dbReference type="InterPro" id="IPR029055">
    <property type="entry name" value="Ntn_hydrolases_N"/>
</dbReference>
<evidence type="ECO:0000256" key="2">
    <source>
        <dbReference type="ARBA" id="ARBA00022801"/>
    </source>
</evidence>
<dbReference type="PANTHER" id="PTHR35527:SF2">
    <property type="entry name" value="HYDROLASE"/>
    <property type="match status" value="1"/>
</dbReference>
<sequence>MCTGISMISNEGTAFLGRTQDFNILLNHYGAMQLPRGCDIKQAIRPFNIMYSILGLSFQHQGAPFYSIPDGVNEFGLSGSTQRLTDYAVYSTVEEIEQAEKFPVKSGQFLLWILGNCKDTYEIEEKLTQIGIVDLTIDDKVPGEPRHFLFTDRSGRTIVVEPDKKLGFSVHENLVKAMTNSPDFKWHLTNLSNYTNLSCVDPSLKNINGFQVEVTGKGMGMSGLPGDYSSASRFIRAAYMVNTSEVFDDEQTLTQMFHLLDNISIPKGSIRLPEESENHQLLFTHYSICYNLKQSELNVRFYHNQRIQRVTFSEEIAKGTEIKMYKLRQEEDIQLVKD</sequence>
<organism evidence="4 5">
    <name type="scientific">Vagococcus fluvialis</name>
    <dbReference type="NCBI Taxonomy" id="2738"/>
    <lineage>
        <taxon>Bacteria</taxon>
        <taxon>Bacillati</taxon>
        <taxon>Bacillota</taxon>
        <taxon>Bacilli</taxon>
        <taxon>Lactobacillales</taxon>
        <taxon>Enterococcaceae</taxon>
        <taxon>Vagococcus</taxon>
    </lineage>
</organism>
<evidence type="ECO:0000259" key="3">
    <source>
        <dbReference type="Pfam" id="PF02275"/>
    </source>
</evidence>
<dbReference type="GeneID" id="63147003"/>
<reference evidence="4 5" key="1">
    <citation type="submission" date="2017-05" db="EMBL/GenBank/DDBJ databases">
        <title>Vagococcus spp. assemblies.</title>
        <authorList>
            <person name="Gulvik C.A."/>
        </authorList>
    </citation>
    <scope>NUCLEOTIDE SEQUENCE [LARGE SCALE GENOMIC DNA]</scope>
    <source>
        <strain evidence="4 5">NCFB 2497</strain>
    </source>
</reference>
<feature type="domain" description="Choloylglycine hydrolase/NAAA C-terminal" evidence="3">
    <location>
        <begin position="2"/>
        <end position="323"/>
    </location>
</feature>
<dbReference type="RefSeq" id="WP_114290110.1">
    <property type="nucleotide sequence ID" value="NZ_JAYEWH010000014.1"/>
</dbReference>
<dbReference type="GO" id="GO:0016787">
    <property type="term" value="F:hydrolase activity"/>
    <property type="evidence" value="ECO:0007669"/>
    <property type="project" value="UniProtKB-KW"/>
</dbReference>
<dbReference type="AlphaFoldDB" id="A0A369ASZ9"/>
<dbReference type="Gene3D" id="3.60.60.10">
    <property type="entry name" value="Penicillin V Acylase, Chain A"/>
    <property type="match status" value="1"/>
</dbReference>
<protein>
    <recommendedName>
        <fullName evidence="3">Choloylglycine hydrolase/NAAA C-terminal domain-containing protein</fullName>
    </recommendedName>
</protein>
<dbReference type="Proteomes" id="UP000288197">
    <property type="component" value="Unassembled WGS sequence"/>
</dbReference>
<evidence type="ECO:0000256" key="1">
    <source>
        <dbReference type="ARBA" id="ARBA00006625"/>
    </source>
</evidence>